<dbReference type="PROSITE" id="PS50893">
    <property type="entry name" value="ABC_TRANSPORTER_2"/>
    <property type="match status" value="1"/>
</dbReference>
<dbReference type="InterPro" id="IPR051120">
    <property type="entry name" value="ABC_AA/LPS_Transport"/>
</dbReference>
<feature type="domain" description="ABC transporter" evidence="5">
    <location>
        <begin position="79"/>
        <end position="325"/>
    </location>
</feature>
<dbReference type="Gene3D" id="3.40.50.300">
    <property type="entry name" value="P-loop containing nucleotide triphosphate hydrolases"/>
    <property type="match status" value="1"/>
</dbReference>
<feature type="region of interest" description="Disordered" evidence="4">
    <location>
        <begin position="1"/>
        <end position="74"/>
    </location>
</feature>
<evidence type="ECO:0000313" key="7">
    <source>
        <dbReference type="Proteomes" id="UP001174209"/>
    </source>
</evidence>
<dbReference type="CDD" id="cd03219">
    <property type="entry name" value="ABC_Mj1267_LivG_branched"/>
    <property type="match status" value="1"/>
</dbReference>
<accession>A0ABT8K4V9</accession>
<dbReference type="PROSITE" id="PS00211">
    <property type="entry name" value="ABC_TRANSPORTER_1"/>
    <property type="match status" value="1"/>
</dbReference>
<dbReference type="InterPro" id="IPR027417">
    <property type="entry name" value="P-loop_NTPase"/>
</dbReference>
<keyword evidence="3 6" id="KW-0067">ATP-binding</keyword>
<keyword evidence="7" id="KW-1185">Reference proteome</keyword>
<dbReference type="Pfam" id="PF12399">
    <property type="entry name" value="BCA_ABC_TP_C"/>
    <property type="match status" value="1"/>
</dbReference>
<reference evidence="6" key="1">
    <citation type="submission" date="2023-06" db="EMBL/GenBank/DDBJ databases">
        <title>MT1 and MT2 Draft Genomes of Novel Species.</title>
        <authorList>
            <person name="Venkateswaran K."/>
        </authorList>
    </citation>
    <scope>NUCLEOTIDE SEQUENCE</scope>
    <source>
        <strain evidence="6">IIF3SC-B10</strain>
    </source>
</reference>
<name>A0ABT8K4V9_9MICC</name>
<keyword evidence="1" id="KW-0813">Transport</keyword>
<dbReference type="Proteomes" id="UP001174209">
    <property type="component" value="Unassembled WGS sequence"/>
</dbReference>
<dbReference type="Pfam" id="PF00005">
    <property type="entry name" value="ABC_tran"/>
    <property type="match status" value="1"/>
</dbReference>
<keyword evidence="2" id="KW-0547">Nucleotide-binding</keyword>
<proteinExistence type="predicted"/>
<organism evidence="6 7">
    <name type="scientific">Arthrobacter burdickii</name>
    <dbReference type="NCBI Taxonomy" id="3035920"/>
    <lineage>
        <taxon>Bacteria</taxon>
        <taxon>Bacillati</taxon>
        <taxon>Actinomycetota</taxon>
        <taxon>Actinomycetes</taxon>
        <taxon>Micrococcales</taxon>
        <taxon>Micrococcaceae</taxon>
        <taxon>Arthrobacter</taxon>
    </lineage>
</organism>
<dbReference type="PANTHER" id="PTHR45772">
    <property type="entry name" value="CONSERVED COMPONENT OF ABC TRANSPORTER FOR NATURAL AMINO ACIDS-RELATED"/>
    <property type="match status" value="1"/>
</dbReference>
<dbReference type="SMART" id="SM00382">
    <property type="entry name" value="AAA"/>
    <property type="match status" value="1"/>
</dbReference>
<evidence type="ECO:0000256" key="2">
    <source>
        <dbReference type="ARBA" id="ARBA00022741"/>
    </source>
</evidence>
<feature type="compositionally biased region" description="Low complexity" evidence="4">
    <location>
        <begin position="21"/>
        <end position="34"/>
    </location>
</feature>
<sequence length="382" mass="40651">MTSSHSDNTPGTDGTPGTGGAHAADAPVDAAGGATPRAAGSHDSASSDTVSPERDHTTDSEPITTDAAGPGCRKRDPIVVARNVTRTFGGINAVDVEHLEIPRHKITALIGPNGAGKTTLFNLLTGFDVPNSGDWEFDGKPLAKVASHKVARMGMVRTFQLTKVMGKLTVMENMRLGATDQPGESLARALFKGIWGGREREITQQAEVLLAKFKLDTKRDDYAASLSGGQRKLLEMARALMVRPRLVMLDEPMAGVNPALTQSLLDHIKNLKAEGMTVLFVEHDMHMVRHIADWVVVMAEGKVVAEGPPDIVMKDQAVIDAYLGAHHDVDLGDETGIERLEEELAHDDASVVGTENEGILGHGVTEVGGAHAAGPHKDEETK</sequence>
<evidence type="ECO:0000256" key="3">
    <source>
        <dbReference type="ARBA" id="ARBA00022840"/>
    </source>
</evidence>
<dbReference type="InterPro" id="IPR017871">
    <property type="entry name" value="ABC_transporter-like_CS"/>
</dbReference>
<evidence type="ECO:0000256" key="4">
    <source>
        <dbReference type="SAM" id="MobiDB-lite"/>
    </source>
</evidence>
<protein>
    <submittedName>
        <fullName evidence="6">ABC transporter ATP-binding protein</fullName>
    </submittedName>
</protein>
<dbReference type="PANTHER" id="PTHR45772:SF9">
    <property type="entry name" value="CONSERVED COMPONENT OF ABC TRANSPORTER FOR NATURAL AMINO ACIDS"/>
    <property type="match status" value="1"/>
</dbReference>
<evidence type="ECO:0000256" key="1">
    <source>
        <dbReference type="ARBA" id="ARBA00022448"/>
    </source>
</evidence>
<dbReference type="InterPro" id="IPR003439">
    <property type="entry name" value="ABC_transporter-like_ATP-bd"/>
</dbReference>
<evidence type="ECO:0000313" key="6">
    <source>
        <dbReference type="EMBL" id="MDN4612504.1"/>
    </source>
</evidence>
<dbReference type="InterPro" id="IPR032823">
    <property type="entry name" value="BCA_ABC_TP_C"/>
</dbReference>
<gene>
    <name evidence="6" type="ORF">P5G52_16670</name>
</gene>
<dbReference type="GO" id="GO:0005524">
    <property type="term" value="F:ATP binding"/>
    <property type="evidence" value="ECO:0007669"/>
    <property type="project" value="UniProtKB-KW"/>
</dbReference>
<dbReference type="InterPro" id="IPR003593">
    <property type="entry name" value="AAA+_ATPase"/>
</dbReference>
<dbReference type="EMBL" id="JAROCG010000002">
    <property type="protein sequence ID" value="MDN4612504.1"/>
    <property type="molecule type" value="Genomic_DNA"/>
</dbReference>
<evidence type="ECO:0000259" key="5">
    <source>
        <dbReference type="PROSITE" id="PS50893"/>
    </source>
</evidence>
<dbReference type="RefSeq" id="WP_301229611.1">
    <property type="nucleotide sequence ID" value="NZ_JAROCG010000002.1"/>
</dbReference>
<comment type="caution">
    <text evidence="6">The sequence shown here is derived from an EMBL/GenBank/DDBJ whole genome shotgun (WGS) entry which is preliminary data.</text>
</comment>
<dbReference type="SUPFAM" id="SSF52540">
    <property type="entry name" value="P-loop containing nucleoside triphosphate hydrolases"/>
    <property type="match status" value="1"/>
</dbReference>